<dbReference type="EnsemblPlants" id="OMERI07G03250.1">
    <property type="protein sequence ID" value="OMERI07G03250.1"/>
    <property type="gene ID" value="OMERI07G03250"/>
</dbReference>
<dbReference type="AlphaFoldDB" id="A0A0E0E822"/>
<evidence type="ECO:0000256" key="1">
    <source>
        <dbReference type="SAM" id="MobiDB-lite"/>
    </source>
</evidence>
<name>A0A0E0E822_9ORYZ</name>
<dbReference type="Proteomes" id="UP000008021">
    <property type="component" value="Chromosome 7"/>
</dbReference>
<organism evidence="2">
    <name type="scientific">Oryza meridionalis</name>
    <dbReference type="NCBI Taxonomy" id="40149"/>
    <lineage>
        <taxon>Eukaryota</taxon>
        <taxon>Viridiplantae</taxon>
        <taxon>Streptophyta</taxon>
        <taxon>Embryophyta</taxon>
        <taxon>Tracheophyta</taxon>
        <taxon>Spermatophyta</taxon>
        <taxon>Magnoliopsida</taxon>
        <taxon>Liliopsida</taxon>
        <taxon>Poales</taxon>
        <taxon>Poaceae</taxon>
        <taxon>BOP clade</taxon>
        <taxon>Oryzoideae</taxon>
        <taxon>Oryzeae</taxon>
        <taxon>Oryzinae</taxon>
        <taxon>Oryza</taxon>
    </lineage>
</organism>
<protein>
    <submittedName>
        <fullName evidence="2">Uncharacterized protein</fullName>
    </submittedName>
</protein>
<evidence type="ECO:0000313" key="3">
    <source>
        <dbReference type="Proteomes" id="UP000008021"/>
    </source>
</evidence>
<evidence type="ECO:0000313" key="2">
    <source>
        <dbReference type="EnsemblPlants" id="OMERI07G03250.1"/>
    </source>
</evidence>
<dbReference type="Gramene" id="OMERI07G03250.1">
    <property type="protein sequence ID" value="OMERI07G03250.1"/>
    <property type="gene ID" value="OMERI07G03250"/>
</dbReference>
<proteinExistence type="predicted"/>
<reference evidence="2" key="1">
    <citation type="submission" date="2015-04" db="UniProtKB">
        <authorList>
            <consortium name="EnsemblPlants"/>
        </authorList>
    </citation>
    <scope>IDENTIFICATION</scope>
</reference>
<accession>A0A0E0E822</accession>
<reference evidence="2" key="2">
    <citation type="submission" date="2018-05" db="EMBL/GenBank/DDBJ databases">
        <title>OmerRS3 (Oryza meridionalis Reference Sequence Version 3).</title>
        <authorList>
            <person name="Zhang J."/>
            <person name="Kudrna D."/>
            <person name="Lee S."/>
            <person name="Talag J."/>
            <person name="Welchert J."/>
            <person name="Wing R.A."/>
        </authorList>
    </citation>
    <scope>NUCLEOTIDE SEQUENCE [LARGE SCALE GENOMIC DNA]</scope>
    <source>
        <strain evidence="2">cv. OR44</strain>
    </source>
</reference>
<feature type="region of interest" description="Disordered" evidence="1">
    <location>
        <begin position="29"/>
        <end position="54"/>
    </location>
</feature>
<sequence>MAVTIRRSSSRLLPLVRYGRRPLVRQKWSFGRGEGGKREHQQNGSHAGSGRGARDTVGVTLDEFLGGKGLMCREVALASWTDVNADDPDMCPVLHRNEHRRAQA</sequence>
<dbReference type="HOGENOM" id="CLU_143783_0_0_1"/>
<keyword evidence="3" id="KW-1185">Reference proteome</keyword>